<keyword evidence="3" id="KW-1185">Reference proteome</keyword>
<evidence type="ECO:0000256" key="1">
    <source>
        <dbReference type="SAM" id="MobiDB-lite"/>
    </source>
</evidence>
<sequence length="94" mass="10464">MHSSKAQCLLMITMKSRLMLEKYFALVSCKSKLRSVAVSELKVEQETESRTRTGTEVKNEVGVEIEYGTEDPKPAYPHDASQVELDGGAEEEPS</sequence>
<evidence type="ECO:0000313" key="3">
    <source>
        <dbReference type="Proteomes" id="UP000299102"/>
    </source>
</evidence>
<dbReference type="Proteomes" id="UP000299102">
    <property type="component" value="Unassembled WGS sequence"/>
</dbReference>
<proteinExistence type="predicted"/>
<name>A0A4C1YH59_EUMVA</name>
<dbReference type="EMBL" id="BGZK01001216">
    <property type="protein sequence ID" value="GBP74643.1"/>
    <property type="molecule type" value="Genomic_DNA"/>
</dbReference>
<organism evidence="2 3">
    <name type="scientific">Eumeta variegata</name>
    <name type="common">Bagworm moth</name>
    <name type="synonym">Eumeta japonica</name>
    <dbReference type="NCBI Taxonomy" id="151549"/>
    <lineage>
        <taxon>Eukaryota</taxon>
        <taxon>Metazoa</taxon>
        <taxon>Ecdysozoa</taxon>
        <taxon>Arthropoda</taxon>
        <taxon>Hexapoda</taxon>
        <taxon>Insecta</taxon>
        <taxon>Pterygota</taxon>
        <taxon>Neoptera</taxon>
        <taxon>Endopterygota</taxon>
        <taxon>Lepidoptera</taxon>
        <taxon>Glossata</taxon>
        <taxon>Ditrysia</taxon>
        <taxon>Tineoidea</taxon>
        <taxon>Psychidae</taxon>
        <taxon>Oiketicinae</taxon>
        <taxon>Eumeta</taxon>
    </lineage>
</organism>
<dbReference type="AlphaFoldDB" id="A0A4C1YH59"/>
<evidence type="ECO:0000313" key="2">
    <source>
        <dbReference type="EMBL" id="GBP74643.1"/>
    </source>
</evidence>
<feature type="region of interest" description="Disordered" evidence="1">
    <location>
        <begin position="67"/>
        <end position="94"/>
    </location>
</feature>
<protein>
    <submittedName>
        <fullName evidence="2">Uncharacterized protein</fullName>
    </submittedName>
</protein>
<comment type="caution">
    <text evidence="2">The sequence shown here is derived from an EMBL/GenBank/DDBJ whole genome shotgun (WGS) entry which is preliminary data.</text>
</comment>
<reference evidence="2 3" key="1">
    <citation type="journal article" date="2019" name="Commun. Biol.">
        <title>The bagworm genome reveals a unique fibroin gene that provides high tensile strength.</title>
        <authorList>
            <person name="Kono N."/>
            <person name="Nakamura H."/>
            <person name="Ohtoshi R."/>
            <person name="Tomita M."/>
            <person name="Numata K."/>
            <person name="Arakawa K."/>
        </authorList>
    </citation>
    <scope>NUCLEOTIDE SEQUENCE [LARGE SCALE GENOMIC DNA]</scope>
</reference>
<accession>A0A4C1YH59</accession>
<gene>
    <name evidence="2" type="ORF">EVAR_90781_1</name>
</gene>